<evidence type="ECO:0000256" key="1">
    <source>
        <dbReference type="ARBA" id="ARBA00022801"/>
    </source>
</evidence>
<name>A0A0B7K9U5_BIOOC</name>
<dbReference type="SUPFAM" id="SSF53474">
    <property type="entry name" value="alpha/beta-Hydrolases"/>
    <property type="match status" value="1"/>
</dbReference>
<dbReference type="Gene3D" id="2.60.120.260">
    <property type="entry name" value="Galactose-binding domain-like"/>
    <property type="match status" value="1"/>
</dbReference>
<evidence type="ECO:0000259" key="2">
    <source>
        <dbReference type="SMART" id="SM00939"/>
    </source>
</evidence>
<feature type="domain" description="Xaa-Pro dipeptidyl-peptidase C-terminal" evidence="2">
    <location>
        <begin position="319"/>
        <end position="587"/>
    </location>
</feature>
<reference evidence="3" key="1">
    <citation type="submission" date="2015-01" db="EMBL/GenBank/DDBJ databases">
        <authorList>
            <person name="Durling Mikael"/>
        </authorList>
    </citation>
    <scope>NUCLEOTIDE SEQUENCE</scope>
</reference>
<dbReference type="InterPro" id="IPR029058">
    <property type="entry name" value="AB_hydrolase_fold"/>
</dbReference>
<organism evidence="3">
    <name type="scientific">Bionectria ochroleuca</name>
    <name type="common">Gliocladium roseum</name>
    <dbReference type="NCBI Taxonomy" id="29856"/>
    <lineage>
        <taxon>Eukaryota</taxon>
        <taxon>Fungi</taxon>
        <taxon>Dikarya</taxon>
        <taxon>Ascomycota</taxon>
        <taxon>Pezizomycotina</taxon>
        <taxon>Sordariomycetes</taxon>
        <taxon>Hypocreomycetidae</taxon>
        <taxon>Hypocreales</taxon>
        <taxon>Bionectriaceae</taxon>
        <taxon>Clonostachys</taxon>
    </lineage>
</organism>
<dbReference type="SMART" id="SM00939">
    <property type="entry name" value="PepX_C"/>
    <property type="match status" value="1"/>
</dbReference>
<dbReference type="AlphaFoldDB" id="A0A0B7K9U5"/>
<dbReference type="PANTHER" id="PTHR43056">
    <property type="entry name" value="PEPTIDASE S9 PROLYL OLIGOPEPTIDASE"/>
    <property type="match status" value="1"/>
</dbReference>
<protein>
    <recommendedName>
        <fullName evidence="2">Xaa-Pro dipeptidyl-peptidase C-terminal domain-containing protein</fullName>
    </recommendedName>
</protein>
<proteinExistence type="predicted"/>
<dbReference type="Gene3D" id="1.10.3020.20">
    <property type="match status" value="1"/>
</dbReference>
<sequence length="595" mass="66606">MSEAANFSTVEAESRPFLFEKNVSIKTKAGGMIRCNVFRPKVDNLEAKYPVLATIGPYGKDVHYGNFNPHSYSELPAAHKTSHSVWETPTPSHWTARGYVVVRADEPGAGQSPGHLDILSRGTIDAFVDLIEWAAEQPWSNGKVGLLGISYYGVTQWHVAARQPKGLAAIVPWEAASDVYRDACRHGGILSNSGMDLIWDRQIGPSQYGLPGREARGWGDDPIDGPLSDDELSRNSTRLTDFARVNRFADGERFAAVNLNLEDIKVPVLSVANWGGLLLHLRGNVQGFMHSTSELKYLRFIVGRHDLPFYSPEEVKVQESFLDAFLKDDDREGWKIKGKFPPVDLIIRKGNVGYNDPKAESQFQRRKENEWPIARTQYREMFLSSDNLLQWAEPDDSAPHKLTYQAFAEQSEQEFASFTSAPLEEETEITGHIVVHLNVSLSPAISSPTPSDIDLFLSLRHLDAPGNEVSYTGTTGEAAPISKGFLRISLRKTNPEHRRHRSWLPYREYAASSVLPVIPNEVYGVDVEIWPTNVVLQKGERLVLDIGSRDLAGTGFFTHNDIKDRSETIFKGSNHIHFGGEYKNYIVLPIIPEKK</sequence>
<dbReference type="EMBL" id="CDPU01000038">
    <property type="protein sequence ID" value="CEO53879.1"/>
    <property type="molecule type" value="Genomic_DNA"/>
</dbReference>
<dbReference type="InterPro" id="IPR005674">
    <property type="entry name" value="CocE/Ser_esterase"/>
</dbReference>
<dbReference type="Pfam" id="PF02129">
    <property type="entry name" value="Peptidase_S15"/>
    <property type="match status" value="1"/>
</dbReference>
<dbReference type="PANTHER" id="PTHR43056:SF10">
    <property type="entry name" value="COCE_NOND FAMILY, PUTATIVE (AFU_ORTHOLOGUE AFUA_7G00600)-RELATED"/>
    <property type="match status" value="1"/>
</dbReference>
<dbReference type="Gene3D" id="3.40.50.1820">
    <property type="entry name" value="alpha/beta hydrolase"/>
    <property type="match status" value="1"/>
</dbReference>
<keyword evidence="1" id="KW-0378">Hydrolase</keyword>
<dbReference type="InterPro" id="IPR050585">
    <property type="entry name" value="Xaa-Pro_dipeptidyl-ppase/CocE"/>
</dbReference>
<accession>A0A0B7K9U5</accession>
<dbReference type="InterPro" id="IPR013736">
    <property type="entry name" value="Xaa-Pro_dipept_C"/>
</dbReference>
<dbReference type="GO" id="GO:0008239">
    <property type="term" value="F:dipeptidyl-peptidase activity"/>
    <property type="evidence" value="ECO:0007669"/>
    <property type="project" value="InterPro"/>
</dbReference>
<gene>
    <name evidence="3" type="ORF">BN869_000009937_1</name>
</gene>
<evidence type="ECO:0000313" key="3">
    <source>
        <dbReference type="EMBL" id="CEO53879.1"/>
    </source>
</evidence>
<dbReference type="NCBIfam" id="TIGR00976">
    <property type="entry name" value="CocE_NonD"/>
    <property type="match status" value="1"/>
</dbReference>
<dbReference type="InterPro" id="IPR000383">
    <property type="entry name" value="Xaa-Pro-like_dom"/>
</dbReference>
<dbReference type="Pfam" id="PF08530">
    <property type="entry name" value="PepX_C"/>
    <property type="match status" value="1"/>
</dbReference>
<dbReference type="InterPro" id="IPR008979">
    <property type="entry name" value="Galactose-bd-like_sf"/>
</dbReference>
<dbReference type="SUPFAM" id="SSF49785">
    <property type="entry name" value="Galactose-binding domain-like"/>
    <property type="match status" value="1"/>
</dbReference>